<dbReference type="PANTHER" id="PTHR24096">
    <property type="entry name" value="LONG-CHAIN-FATTY-ACID--COA LIGASE"/>
    <property type="match status" value="1"/>
</dbReference>
<dbReference type="GO" id="GO:0004467">
    <property type="term" value="F:long-chain fatty acid-CoA ligase activity"/>
    <property type="evidence" value="ECO:0007669"/>
    <property type="project" value="UniProtKB-EC"/>
</dbReference>
<dbReference type="Gene3D" id="3.40.50.12780">
    <property type="entry name" value="N-terminal domain of ligase-like"/>
    <property type="match status" value="1"/>
</dbReference>
<dbReference type="Pfam" id="PF00501">
    <property type="entry name" value="AMP-binding"/>
    <property type="match status" value="1"/>
</dbReference>
<dbReference type="SUPFAM" id="SSF56801">
    <property type="entry name" value="Acetyl-CoA synthetase-like"/>
    <property type="match status" value="1"/>
</dbReference>
<sequence length="481" mass="53718">MSLLIKTLFEKTKVCPDSIILSGKNILLSYSNIIDEINQLSNYLKKYKNEHIAISLENSPANVIVDLVCIKHNIVNVPIPLFFTNEQKKHIFNTVGTTIIISDTYQNNQSTKVICAKKEIFITPTNYTKKTIIPKTIKITFTSGSTAKPKGVCLSQEAIEQTALSLIKKIDTTKIKKVAALLPTTVLLENVAGCYTSILSGATYDIRSQSSIGLDQTTGFDFQKTLNYLNKQQINACILVPELLKGFLYTLNIKKTPLTHLKFIALGGSKVSSKLLSKAKKQGLNVYQGYGLSECNSVVSVNTPKYNKISSVGKPLSNTIITINKNQEIIIKKPIMLGYLDNLKPINSIKTGDLGYIDKEGFLHFIGRKKNTIITSMGRNVAPEWLESELLSQMEIIQALVVGDSEKHISALLVPSSNKFNNKKIQTVVDVVNKNLPNYAKIKQWLCVSPFTQNNNQLTVNGRIRRNEIIKQYQQEIKNLY</sequence>
<dbReference type="EMBL" id="FPHJ01000061">
    <property type="protein sequence ID" value="SFV68317.1"/>
    <property type="molecule type" value="Genomic_DNA"/>
</dbReference>
<reference evidence="2" key="1">
    <citation type="submission" date="2016-10" db="EMBL/GenBank/DDBJ databases">
        <authorList>
            <person name="de Groot N.N."/>
        </authorList>
    </citation>
    <scope>NUCLEOTIDE SEQUENCE</scope>
</reference>
<dbReference type="InterPro" id="IPR045851">
    <property type="entry name" value="AMP-bd_C_sf"/>
</dbReference>
<dbReference type="InterPro" id="IPR000873">
    <property type="entry name" value="AMP-dep_synth/lig_dom"/>
</dbReference>
<evidence type="ECO:0000313" key="2">
    <source>
        <dbReference type="EMBL" id="SFV68317.1"/>
    </source>
</evidence>
<protein>
    <submittedName>
        <fullName evidence="2">Long-chain-fatty-acid--CoA ligase</fullName>
        <ecNumber evidence="2">6.2.1.3</ecNumber>
    </submittedName>
</protein>
<dbReference type="AlphaFoldDB" id="A0A1W1CRK7"/>
<dbReference type="EC" id="6.2.1.3" evidence="2"/>
<proteinExistence type="predicted"/>
<dbReference type="Pfam" id="PF23562">
    <property type="entry name" value="AMP-binding_C_3"/>
    <property type="match status" value="1"/>
</dbReference>
<feature type="domain" description="AMP-dependent synthetase/ligase" evidence="1">
    <location>
        <begin position="11"/>
        <end position="325"/>
    </location>
</feature>
<accession>A0A1W1CRK7</accession>
<name>A0A1W1CRK7_9ZZZZ</name>
<dbReference type="Gene3D" id="3.30.300.30">
    <property type="match status" value="1"/>
</dbReference>
<dbReference type="InterPro" id="IPR042099">
    <property type="entry name" value="ANL_N_sf"/>
</dbReference>
<keyword evidence="2" id="KW-0436">Ligase</keyword>
<organism evidence="2">
    <name type="scientific">hydrothermal vent metagenome</name>
    <dbReference type="NCBI Taxonomy" id="652676"/>
    <lineage>
        <taxon>unclassified sequences</taxon>
        <taxon>metagenomes</taxon>
        <taxon>ecological metagenomes</taxon>
    </lineage>
</organism>
<evidence type="ECO:0000259" key="1">
    <source>
        <dbReference type="Pfam" id="PF00501"/>
    </source>
</evidence>
<gene>
    <name evidence="2" type="ORF">MNB_SUP05-5-1004</name>
</gene>